<dbReference type="InterPro" id="IPR014001">
    <property type="entry name" value="Helicase_ATP-bd"/>
</dbReference>
<dbReference type="PANTHER" id="PTHR47963:SF9">
    <property type="entry name" value="CRISPR-ASSOCIATED ENDONUCLEASE_HELICASE CAS3"/>
    <property type="match status" value="1"/>
</dbReference>
<evidence type="ECO:0000256" key="4">
    <source>
        <dbReference type="ARBA" id="ARBA00022741"/>
    </source>
</evidence>
<comment type="caution">
    <text evidence="11">The sequence shown here is derived from an EMBL/GenBank/DDBJ whole genome shotgun (WGS) entry which is preliminary data.</text>
</comment>
<evidence type="ECO:0000256" key="8">
    <source>
        <dbReference type="ARBA" id="ARBA00023118"/>
    </source>
</evidence>
<protein>
    <submittedName>
        <fullName evidence="11">CRISPR-associated endonuclease Cas3</fullName>
    </submittedName>
</protein>
<keyword evidence="3" id="KW-0479">Metal-binding</keyword>
<evidence type="ECO:0000256" key="7">
    <source>
        <dbReference type="ARBA" id="ARBA00022840"/>
    </source>
</evidence>
<evidence type="ECO:0000256" key="1">
    <source>
        <dbReference type="ARBA" id="ARBA00006847"/>
    </source>
</evidence>
<dbReference type="PROSITE" id="PS51643">
    <property type="entry name" value="HD_CAS3"/>
    <property type="match status" value="1"/>
</dbReference>
<comment type="similarity">
    <text evidence="1">In the N-terminal section; belongs to the CRISPR-associated nuclease Cas3-HD family.</text>
</comment>
<keyword evidence="11" id="KW-0255">Endonuclease</keyword>
<keyword evidence="4" id="KW-0547">Nucleotide-binding</keyword>
<dbReference type="InterPro" id="IPR038257">
    <property type="entry name" value="CRISPR-assoc_Cas3_HD_sf"/>
</dbReference>
<organism evidence="11 12">
    <name type="scientific">Kitasatospora misakiensis</name>
    <dbReference type="NCBI Taxonomy" id="67330"/>
    <lineage>
        <taxon>Bacteria</taxon>
        <taxon>Bacillati</taxon>
        <taxon>Actinomycetota</taxon>
        <taxon>Actinomycetes</taxon>
        <taxon>Kitasatosporales</taxon>
        <taxon>Streptomycetaceae</taxon>
        <taxon>Kitasatospora</taxon>
    </lineage>
</organism>
<dbReference type="PANTHER" id="PTHR47963">
    <property type="entry name" value="DEAD-BOX ATP-DEPENDENT RNA HELICASE 47, MITOCHONDRIAL"/>
    <property type="match status" value="1"/>
</dbReference>
<keyword evidence="7" id="KW-0067">ATP-binding</keyword>
<accession>A0ABW0XDX0</accession>
<proteinExistence type="inferred from homology"/>
<evidence type="ECO:0000313" key="11">
    <source>
        <dbReference type="EMBL" id="MFC5667569.1"/>
    </source>
</evidence>
<dbReference type="CDD" id="cd17930">
    <property type="entry name" value="DEXHc_cas3"/>
    <property type="match status" value="1"/>
</dbReference>
<keyword evidence="8" id="KW-0051">Antiviral defense</keyword>
<evidence type="ECO:0000313" key="12">
    <source>
        <dbReference type="Proteomes" id="UP001595975"/>
    </source>
</evidence>
<dbReference type="Gene3D" id="3.40.50.300">
    <property type="entry name" value="P-loop containing nucleotide triphosphate hydrolases"/>
    <property type="match status" value="2"/>
</dbReference>
<keyword evidence="12" id="KW-1185">Reference proteome</keyword>
<gene>
    <name evidence="11" type="ORF">ACFP3U_31950</name>
</gene>
<dbReference type="RefSeq" id="WP_380229240.1">
    <property type="nucleotide sequence ID" value="NZ_JBHSOF010000060.1"/>
</dbReference>
<evidence type="ECO:0000256" key="5">
    <source>
        <dbReference type="ARBA" id="ARBA00022801"/>
    </source>
</evidence>
<dbReference type="PROSITE" id="PS51192">
    <property type="entry name" value="HELICASE_ATP_BIND_1"/>
    <property type="match status" value="1"/>
</dbReference>
<keyword evidence="6" id="KW-0347">Helicase</keyword>
<dbReference type="InterPro" id="IPR011545">
    <property type="entry name" value="DEAD/DEAH_box_helicase_dom"/>
</dbReference>
<feature type="domain" description="Helicase ATP-binding" evidence="9">
    <location>
        <begin position="245"/>
        <end position="412"/>
    </location>
</feature>
<comment type="similarity">
    <text evidence="2">In the central section; belongs to the CRISPR-associated helicase Cas3 family.</text>
</comment>
<dbReference type="InterPro" id="IPR006483">
    <property type="entry name" value="CRISPR-assoc_Cas3_HD"/>
</dbReference>
<dbReference type="InterPro" id="IPR050547">
    <property type="entry name" value="DEAD_box_RNA_helicases"/>
</dbReference>
<reference evidence="12" key="1">
    <citation type="journal article" date="2019" name="Int. J. Syst. Evol. Microbiol.">
        <title>The Global Catalogue of Microorganisms (GCM) 10K type strain sequencing project: providing services to taxonomists for standard genome sequencing and annotation.</title>
        <authorList>
            <consortium name="The Broad Institute Genomics Platform"/>
            <consortium name="The Broad Institute Genome Sequencing Center for Infectious Disease"/>
            <person name="Wu L."/>
            <person name="Ma J."/>
        </authorList>
    </citation>
    <scope>NUCLEOTIDE SEQUENCE [LARGE SCALE GENOMIC DNA]</scope>
    <source>
        <strain evidence="12">CGMCC 4.1437</strain>
    </source>
</reference>
<keyword evidence="5" id="KW-0378">Hydrolase</keyword>
<dbReference type="SMART" id="SM00487">
    <property type="entry name" value="DEXDc"/>
    <property type="match status" value="1"/>
</dbReference>
<name>A0ABW0XDX0_9ACTN</name>
<dbReference type="CDD" id="cd09641">
    <property type="entry name" value="Cas3''_I"/>
    <property type="match status" value="1"/>
</dbReference>
<dbReference type="NCBIfam" id="TIGR01596">
    <property type="entry name" value="cas3_HD"/>
    <property type="match status" value="1"/>
</dbReference>
<evidence type="ECO:0000256" key="2">
    <source>
        <dbReference type="ARBA" id="ARBA00009046"/>
    </source>
</evidence>
<dbReference type="Proteomes" id="UP001595975">
    <property type="component" value="Unassembled WGS sequence"/>
</dbReference>
<evidence type="ECO:0000256" key="3">
    <source>
        <dbReference type="ARBA" id="ARBA00022723"/>
    </source>
</evidence>
<evidence type="ECO:0000256" key="6">
    <source>
        <dbReference type="ARBA" id="ARBA00022806"/>
    </source>
</evidence>
<dbReference type="InterPro" id="IPR054712">
    <property type="entry name" value="Cas3-like_dom"/>
</dbReference>
<sequence length="712" mass="77554">MRDKPLYAHSPNGAGQWHLLGDHLCGSAELAARFGAAFGMAAMAGYLALVHDVGKGACAWQDQLAKVADTGAKVGIDHKRAGVRLAAQYLPWPLAGVVEGHHGGLRSGSEIRALLRELRARPGVVDEAIRRVAADVPEIESAGIAVPDWLSNPDGDNGLSDVDLMVRMLFSCVIDADHLDTHAHFRGRSPHVRPDADMAALAERFEDARKAMLAGRKPSGIDEIRTDIYEQAIAAADGEQGIYRLHVPTGGGKTLAGAGFGLRHAARNGQRRIIVAVPFISITEQNASVYRRMLGERDVLEHHSSVDLDRAGWARLAAENWDAPFVITTTVQLFESLFSRSPSRMRRLHRLAAAVIVLDEVQALPDRLLVPILSALRGLTERFGTTVLLSSATQPEFSSIDGTSHRHVIPDPALLFSALERVRYEWREDTTLAAMAGEASRHEQMLMVVSTTRDANAVHQQLPAGALHLSTRMTSGHRRETIEEIRTLLAAEQRVRVVSTSLIEAGVDLDFPIVFRAWAPPENLQQAAGRCNREGHLHRGTVVVFKAHDSGRIPDPSYRLSLGIANNRFGDGPDKADPDNLTALAHYSRTRYRLQGLANLGNPIEDLRRQLDFPAVAEQFVMIGESTASVVHVRPELKPEEQAAARAAIDMLRTGQPCGPATPRGLQPHIAGIPKAEAETALAAGHAKLIVDDLVEWVGPYHPQRGIEPPNR</sequence>
<evidence type="ECO:0000259" key="10">
    <source>
        <dbReference type="PROSITE" id="PS51643"/>
    </source>
</evidence>
<dbReference type="GO" id="GO:0004519">
    <property type="term" value="F:endonuclease activity"/>
    <property type="evidence" value="ECO:0007669"/>
    <property type="project" value="UniProtKB-KW"/>
</dbReference>
<dbReference type="InterPro" id="IPR027417">
    <property type="entry name" value="P-loop_NTPase"/>
</dbReference>
<dbReference type="Pfam" id="PF22590">
    <property type="entry name" value="Cas3-like_C_2"/>
    <property type="match status" value="1"/>
</dbReference>
<evidence type="ECO:0000259" key="9">
    <source>
        <dbReference type="PROSITE" id="PS51192"/>
    </source>
</evidence>
<dbReference type="EMBL" id="JBHSOF010000060">
    <property type="protein sequence ID" value="MFC5667569.1"/>
    <property type="molecule type" value="Genomic_DNA"/>
</dbReference>
<dbReference type="Gene3D" id="1.10.3210.30">
    <property type="match status" value="1"/>
</dbReference>
<dbReference type="SUPFAM" id="SSF52540">
    <property type="entry name" value="P-loop containing nucleoside triphosphate hydrolases"/>
    <property type="match status" value="1"/>
</dbReference>
<dbReference type="Pfam" id="PF00270">
    <property type="entry name" value="DEAD"/>
    <property type="match status" value="1"/>
</dbReference>
<feature type="domain" description="HD Cas3-type" evidence="10">
    <location>
        <begin position="13"/>
        <end position="179"/>
    </location>
</feature>
<keyword evidence="11" id="KW-0540">Nuclease</keyword>